<reference evidence="7 8" key="2">
    <citation type="journal article" date="2016" name="Genome Announc.">
        <title>Permanent Draft Genome Sequences for Two Variants of Frankia sp. Strain CpI1, the First Frankia Strain Isolated from Root Nodules of Comptonia peregrina.</title>
        <authorList>
            <person name="Oshone R."/>
            <person name="Hurst S.G.IV."/>
            <person name="Abebe-Akele F."/>
            <person name="Simpson S."/>
            <person name="Morris K."/>
            <person name="Thomas W.K."/>
            <person name="Tisa L.S."/>
        </authorList>
    </citation>
    <scope>NUCLEOTIDE SEQUENCE [LARGE SCALE GENOMIC DNA]</scope>
    <source>
        <strain evidence="8">CpI1-S</strain>
    </source>
</reference>
<dbReference type="EMBL" id="JYFN01000019">
    <property type="protein sequence ID" value="KJE22821.1"/>
    <property type="molecule type" value="Genomic_DNA"/>
</dbReference>
<dbReference type="GO" id="GO:0005524">
    <property type="term" value="F:ATP binding"/>
    <property type="evidence" value="ECO:0007669"/>
    <property type="project" value="UniProtKB-KW"/>
</dbReference>
<evidence type="ECO:0000256" key="2">
    <source>
        <dbReference type="ARBA" id="ARBA00022448"/>
    </source>
</evidence>
<comment type="similarity">
    <text evidence="1">Belongs to the ABC transporter superfamily.</text>
</comment>
<evidence type="ECO:0000256" key="1">
    <source>
        <dbReference type="ARBA" id="ARBA00005417"/>
    </source>
</evidence>
<dbReference type="InterPro" id="IPR027417">
    <property type="entry name" value="P-loop_NTPase"/>
</dbReference>
<evidence type="ECO:0000256" key="5">
    <source>
        <dbReference type="SAM" id="MobiDB-lite"/>
    </source>
</evidence>
<evidence type="ECO:0000259" key="6">
    <source>
        <dbReference type="PROSITE" id="PS50893"/>
    </source>
</evidence>
<dbReference type="Gene3D" id="3.40.50.300">
    <property type="entry name" value="P-loop containing nucleotide triphosphate hydrolases"/>
    <property type="match status" value="1"/>
</dbReference>
<dbReference type="RefSeq" id="WP_242422483.1">
    <property type="nucleotide sequence ID" value="NZ_JYFN01000019.1"/>
</dbReference>
<dbReference type="PATRIC" id="fig|1502723.3.peg.1926"/>
<comment type="caution">
    <text evidence="7">The sequence shown here is derived from an EMBL/GenBank/DDBJ whole genome shotgun (WGS) entry which is preliminary data.</text>
</comment>
<organism evidence="7 8">
    <name type="scientific">Frankia torreyi</name>
    <dbReference type="NCBI Taxonomy" id="1856"/>
    <lineage>
        <taxon>Bacteria</taxon>
        <taxon>Bacillati</taxon>
        <taxon>Actinomycetota</taxon>
        <taxon>Actinomycetes</taxon>
        <taxon>Frankiales</taxon>
        <taxon>Frankiaceae</taxon>
        <taxon>Frankia</taxon>
    </lineage>
</organism>
<feature type="domain" description="ABC transporter" evidence="6">
    <location>
        <begin position="1"/>
        <end position="210"/>
    </location>
</feature>
<keyword evidence="8" id="KW-1185">Reference proteome</keyword>
<keyword evidence="3" id="KW-0547">Nucleotide-binding</keyword>
<keyword evidence="4" id="KW-0067">ATP-binding</keyword>
<dbReference type="PROSITE" id="PS50893">
    <property type="entry name" value="ABC_TRANSPORTER_2"/>
    <property type="match status" value="1"/>
</dbReference>
<reference evidence="8" key="1">
    <citation type="submission" date="2015-02" db="EMBL/GenBank/DDBJ databases">
        <title>Draft Genome of Frankia sp. CpI1-S.</title>
        <authorList>
            <person name="Oshone R.T."/>
            <person name="Ngom M."/>
            <person name="Ghodhbane-Gtari F."/>
            <person name="Gtari M."/>
            <person name="Morris K."/>
            <person name="Thomas K."/>
            <person name="Sen A."/>
            <person name="Tisa L.S."/>
        </authorList>
    </citation>
    <scope>NUCLEOTIDE SEQUENCE [LARGE SCALE GENOMIC DNA]</scope>
    <source>
        <strain evidence="8">CpI1-S</strain>
    </source>
</reference>
<dbReference type="AlphaFoldDB" id="A0A0D8BFA4"/>
<dbReference type="SUPFAM" id="SSF52540">
    <property type="entry name" value="P-loop containing nucleoside triphosphate hydrolases"/>
    <property type="match status" value="1"/>
</dbReference>
<dbReference type="PANTHER" id="PTHR43335">
    <property type="entry name" value="ABC TRANSPORTER, ATP-BINDING PROTEIN"/>
    <property type="match status" value="1"/>
</dbReference>
<sequence length="315" mass="32327">MRTISFAVREGDVTGFLGPNGSGKTTTLRAMLGLVAPTSGAALVFGHAYRDLDHPARRVGAVLDSASHPGRSARDHLRALALPLRVGRRRVDEVLSTVGLDAAADRPTGGFSLGMRGRLALAAALLGDPALLILDEPTGGLDPQGIRWLRGFLRSWAAEGRTALLSSHVLAEVGQTVDHIVIISRGRVVLDAPADRLGGGHVEVRTADAARLAGLLAEQGLVPTIVGRDGLRLPAGTAERVGRVAARHGIALVELHTHGQDLEEIYFALTNPGAAGPDGLDGLDGPDGPAGPDGPDGRPGPGGPAGRAGPPQGAR</sequence>
<evidence type="ECO:0000256" key="4">
    <source>
        <dbReference type="ARBA" id="ARBA00022840"/>
    </source>
</evidence>
<dbReference type="GO" id="GO:0016887">
    <property type="term" value="F:ATP hydrolysis activity"/>
    <property type="evidence" value="ECO:0007669"/>
    <property type="project" value="InterPro"/>
</dbReference>
<evidence type="ECO:0000313" key="7">
    <source>
        <dbReference type="EMBL" id="KJE22821.1"/>
    </source>
</evidence>
<accession>A0A0D8BFA4</accession>
<evidence type="ECO:0000256" key="3">
    <source>
        <dbReference type="ARBA" id="ARBA00022741"/>
    </source>
</evidence>
<dbReference type="Pfam" id="PF00005">
    <property type="entry name" value="ABC_tran"/>
    <property type="match status" value="1"/>
</dbReference>
<evidence type="ECO:0000313" key="8">
    <source>
        <dbReference type="Proteomes" id="UP000032545"/>
    </source>
</evidence>
<feature type="region of interest" description="Disordered" evidence="5">
    <location>
        <begin position="273"/>
        <end position="315"/>
    </location>
</feature>
<gene>
    <name evidence="7" type="ORF">FF36_02799</name>
</gene>
<feature type="compositionally biased region" description="Gly residues" evidence="5">
    <location>
        <begin position="297"/>
        <end position="306"/>
    </location>
</feature>
<dbReference type="InterPro" id="IPR003439">
    <property type="entry name" value="ABC_transporter-like_ATP-bd"/>
</dbReference>
<name>A0A0D8BFA4_9ACTN</name>
<dbReference type="PANTHER" id="PTHR43335:SF4">
    <property type="entry name" value="ABC TRANSPORTER, ATP-BINDING PROTEIN"/>
    <property type="match status" value="1"/>
</dbReference>
<keyword evidence="2" id="KW-0813">Transport</keyword>
<proteinExistence type="inferred from homology"/>
<protein>
    <submittedName>
        <fullName evidence="7">ABC-type multidrug transport system, ATPase component</fullName>
    </submittedName>
</protein>
<dbReference type="SMART" id="SM00382">
    <property type="entry name" value="AAA"/>
    <property type="match status" value="1"/>
</dbReference>
<dbReference type="Proteomes" id="UP000032545">
    <property type="component" value="Unassembled WGS sequence"/>
</dbReference>
<dbReference type="InterPro" id="IPR003593">
    <property type="entry name" value="AAA+_ATPase"/>
</dbReference>